<gene>
    <name evidence="2" type="ORF">AB9Q04_05470</name>
</gene>
<sequence>MKYFTDKPIENNSDDLLGRVSFSERVGDTIYNFDAEDGLVIGLYGSWGSGKTSVVNMIVNHIEEKSTDNKPLIIKFEPWNYSDKNNLISIFFDNLNEKVESKMSRYYKKIIKKPLNNYSNAIDLLPNTPGKLGVVITVLKSLKKFIIRTPPLDESKKSLEKALLKADKKIIIIIDDIDRLTNSQIRDIFQLVKQLGNLPNIIYVLVMEREVVARALNEVHNVDGNEYLEKIVQVPFEIPELNKYKVHKILKNKLDEIIKNTQEKNSYITINYEYYKLILQNCVNPYVRNLRDINRFINIFQFKYGALYNEVSFEDLIAITSVEVLEPSLYNWVFEHKLDLCGEISNSYFLDDDKEEKNNKYYYNEFKKMGINSDLALHFLSTLFPKFKQKIDKFTYFSNLNTRKENRVANVEKFDLYFSFNLEDVKIPRVEIDSIIYEKNENDLFSSINDIYSDGNINYLLDEIEAKIDEVPYDRLHLILYVLLHSTWEINPNRDKSEDFNSLIVIIERFIFNALKGISNNNERYKFIINSIRTVGEIGLGIIGIIINRLHSYYSRDEESVGDNQIISREKLFQLENIYIEK</sequence>
<evidence type="ECO:0000313" key="3">
    <source>
        <dbReference type="Proteomes" id="UP001637993"/>
    </source>
</evidence>
<dbReference type="PANTHER" id="PTHR22674:SF6">
    <property type="entry name" value="NTPASE KAP FAMILY P-LOOP DOMAIN-CONTAINING PROTEIN 1"/>
    <property type="match status" value="1"/>
</dbReference>
<dbReference type="InterPro" id="IPR052754">
    <property type="entry name" value="NTPase_KAP_P-loop"/>
</dbReference>
<feature type="domain" description="AAA+ ATPase" evidence="1">
    <location>
        <begin position="37"/>
        <end position="232"/>
    </location>
</feature>
<dbReference type="Pfam" id="PF07693">
    <property type="entry name" value="KAP_NTPase"/>
    <property type="match status" value="1"/>
</dbReference>
<dbReference type="SMART" id="SM00382">
    <property type="entry name" value="AAA"/>
    <property type="match status" value="1"/>
</dbReference>
<dbReference type="Gene3D" id="3.40.50.300">
    <property type="entry name" value="P-loop containing nucleotide triphosphate hydrolases"/>
    <property type="match status" value="1"/>
</dbReference>
<dbReference type="PANTHER" id="PTHR22674">
    <property type="entry name" value="NTPASE, KAP FAMILY P-LOOP DOMAIN-CONTAINING 1"/>
    <property type="match status" value="1"/>
</dbReference>
<organism evidence="2 3">
    <name type="scientific">Anaerococcus groningensis</name>
    <dbReference type="NCBI Taxonomy" id="3115616"/>
    <lineage>
        <taxon>Bacteria</taxon>
        <taxon>Bacillati</taxon>
        <taxon>Bacillota</taxon>
        <taxon>Tissierellia</taxon>
        <taxon>Tissierellales</taxon>
        <taxon>Peptoniphilaceae</taxon>
        <taxon>Anaerococcus</taxon>
    </lineage>
</organism>
<dbReference type="EMBL" id="JBGMEG010000009">
    <property type="protein sequence ID" value="MFO3717803.1"/>
    <property type="molecule type" value="Genomic_DNA"/>
</dbReference>
<dbReference type="SUPFAM" id="SSF52540">
    <property type="entry name" value="P-loop containing nucleoside triphosphate hydrolases"/>
    <property type="match status" value="1"/>
</dbReference>
<accession>A0ABW9N162</accession>
<proteinExistence type="predicted"/>
<dbReference type="Proteomes" id="UP001637993">
    <property type="component" value="Unassembled WGS sequence"/>
</dbReference>
<reference evidence="2 3" key="1">
    <citation type="journal article" date="2025" name="Anaerobe">
        <title>Description of Anaerococcus kampingiae sp. nov., Anaerococcus groningensis sp. nov., Anaerococcus martiniensis sp. nov., and Anaerococcus cruorum sp. nov., isolated from human clinical specimens.</title>
        <authorList>
            <person name="Boiten K.E."/>
            <person name="Meijer J."/>
            <person name="van Wezel E.M."/>
            <person name="Veloo A.C.M."/>
        </authorList>
    </citation>
    <scope>NUCLEOTIDE SEQUENCE [LARGE SCALE GENOMIC DNA]</scope>
    <source>
        <strain evidence="2 3">ENR1011</strain>
    </source>
</reference>
<dbReference type="InterPro" id="IPR003593">
    <property type="entry name" value="AAA+_ATPase"/>
</dbReference>
<evidence type="ECO:0000259" key="1">
    <source>
        <dbReference type="SMART" id="SM00382"/>
    </source>
</evidence>
<dbReference type="InterPro" id="IPR011646">
    <property type="entry name" value="KAP_P-loop"/>
</dbReference>
<keyword evidence="3" id="KW-1185">Reference proteome</keyword>
<name>A0ABW9N162_9FIRM</name>
<dbReference type="RefSeq" id="WP_410024360.1">
    <property type="nucleotide sequence ID" value="NZ_JBGMEG010000009.1"/>
</dbReference>
<dbReference type="InterPro" id="IPR027417">
    <property type="entry name" value="P-loop_NTPase"/>
</dbReference>
<protein>
    <submittedName>
        <fullName evidence="2">P-loop NTPase fold protein</fullName>
    </submittedName>
</protein>
<comment type="caution">
    <text evidence="2">The sequence shown here is derived from an EMBL/GenBank/DDBJ whole genome shotgun (WGS) entry which is preliminary data.</text>
</comment>
<evidence type="ECO:0000313" key="2">
    <source>
        <dbReference type="EMBL" id="MFO3717803.1"/>
    </source>
</evidence>